<dbReference type="InterPro" id="IPR053146">
    <property type="entry name" value="QDO-like"/>
</dbReference>
<comment type="caution">
    <text evidence="3">The sequence shown here is derived from an EMBL/GenBank/DDBJ whole genome shotgun (WGS) entry which is preliminary data.</text>
</comment>
<dbReference type="PANTHER" id="PTHR36440">
    <property type="entry name" value="PUTATIVE (AFU_ORTHOLOGUE AFUA_8G07350)-RELATED"/>
    <property type="match status" value="1"/>
</dbReference>
<accession>A0A7Y9T1I6</accession>
<sequence>MTLKRRNFLSLIAAAAGHAACAQSNGTASPKIPVLHGPDDRSGTAHPLGVSVLAYKVVTADTQGALFVAEQMMHAKGGTPLHMHLDQDEWFYVLEGEFLVEIGGVRQVLTAGDSVLGPRQVPHRWLFLGKGSGKILVSFAPAGKMESFFEQVAQTGAMPGEDKALFASHGMVLLGPALTA</sequence>
<protein>
    <submittedName>
        <fullName evidence="3">Mannose-6-phosphate isomerase-like protein (Cupin superfamily)</fullName>
    </submittedName>
</protein>
<dbReference type="GO" id="GO:0016853">
    <property type="term" value="F:isomerase activity"/>
    <property type="evidence" value="ECO:0007669"/>
    <property type="project" value="UniProtKB-KW"/>
</dbReference>
<dbReference type="PANTHER" id="PTHR36440:SF1">
    <property type="entry name" value="PUTATIVE (AFU_ORTHOLOGUE AFUA_8G07350)-RELATED"/>
    <property type="match status" value="1"/>
</dbReference>
<dbReference type="Proteomes" id="UP000534186">
    <property type="component" value="Unassembled WGS sequence"/>
</dbReference>
<dbReference type="Pfam" id="PF07883">
    <property type="entry name" value="Cupin_2"/>
    <property type="match status" value="1"/>
</dbReference>
<keyword evidence="1" id="KW-0732">Signal</keyword>
<dbReference type="AlphaFoldDB" id="A0A7Y9T1I6"/>
<dbReference type="Gene3D" id="2.60.120.10">
    <property type="entry name" value="Jelly Rolls"/>
    <property type="match status" value="1"/>
</dbReference>
<evidence type="ECO:0000313" key="3">
    <source>
        <dbReference type="EMBL" id="NYF50067.1"/>
    </source>
</evidence>
<dbReference type="SUPFAM" id="SSF51182">
    <property type="entry name" value="RmlC-like cupins"/>
    <property type="match status" value="1"/>
</dbReference>
<proteinExistence type="predicted"/>
<dbReference type="EMBL" id="JACCCV010000001">
    <property type="protein sequence ID" value="NYF50067.1"/>
    <property type="molecule type" value="Genomic_DNA"/>
</dbReference>
<dbReference type="InterPro" id="IPR013096">
    <property type="entry name" value="Cupin_2"/>
</dbReference>
<organism evidence="3 4">
    <name type="scientific">Tunturiibacter lichenicola</name>
    <dbReference type="NCBI Taxonomy" id="2051959"/>
    <lineage>
        <taxon>Bacteria</taxon>
        <taxon>Pseudomonadati</taxon>
        <taxon>Acidobacteriota</taxon>
        <taxon>Terriglobia</taxon>
        <taxon>Terriglobales</taxon>
        <taxon>Acidobacteriaceae</taxon>
        <taxon>Tunturiibacter</taxon>
    </lineage>
</organism>
<dbReference type="InterPro" id="IPR014710">
    <property type="entry name" value="RmlC-like_jellyroll"/>
</dbReference>
<name>A0A7Y9T1I6_9BACT</name>
<feature type="chain" id="PRO_5030771843" evidence="1">
    <location>
        <begin position="23"/>
        <end position="180"/>
    </location>
</feature>
<feature type="signal peptide" evidence="1">
    <location>
        <begin position="1"/>
        <end position="22"/>
    </location>
</feature>
<gene>
    <name evidence="3" type="ORF">HDF12_000432</name>
</gene>
<evidence type="ECO:0000313" key="4">
    <source>
        <dbReference type="Proteomes" id="UP000534186"/>
    </source>
</evidence>
<feature type="domain" description="Cupin type-2" evidence="2">
    <location>
        <begin position="72"/>
        <end position="137"/>
    </location>
</feature>
<reference evidence="3 4" key="1">
    <citation type="submission" date="2020-07" db="EMBL/GenBank/DDBJ databases">
        <title>Genomic Encyclopedia of Type Strains, Phase IV (KMG-V): Genome sequencing to study the core and pangenomes of soil and plant-associated prokaryotes.</title>
        <authorList>
            <person name="Whitman W."/>
        </authorList>
    </citation>
    <scope>NUCLEOTIDE SEQUENCE [LARGE SCALE GENOMIC DNA]</scope>
    <source>
        <strain evidence="3 4">M8UP30</strain>
    </source>
</reference>
<evidence type="ECO:0000256" key="1">
    <source>
        <dbReference type="SAM" id="SignalP"/>
    </source>
</evidence>
<keyword evidence="3" id="KW-0413">Isomerase</keyword>
<dbReference type="InterPro" id="IPR011051">
    <property type="entry name" value="RmlC_Cupin_sf"/>
</dbReference>
<evidence type="ECO:0000259" key="2">
    <source>
        <dbReference type="Pfam" id="PF07883"/>
    </source>
</evidence>